<protein>
    <submittedName>
        <fullName evidence="1">Uncharacterized protein</fullName>
    </submittedName>
</protein>
<feature type="non-terminal residue" evidence="1">
    <location>
        <position position="1"/>
    </location>
</feature>
<name>A0ABC8UP08_9AQUA</name>
<dbReference type="EMBL" id="CAUOFW020008434">
    <property type="protein sequence ID" value="CAK9182791.1"/>
    <property type="molecule type" value="Genomic_DNA"/>
</dbReference>
<organism evidence="1 2">
    <name type="scientific">Ilex paraguariensis</name>
    <name type="common">yerba mate</name>
    <dbReference type="NCBI Taxonomy" id="185542"/>
    <lineage>
        <taxon>Eukaryota</taxon>
        <taxon>Viridiplantae</taxon>
        <taxon>Streptophyta</taxon>
        <taxon>Embryophyta</taxon>
        <taxon>Tracheophyta</taxon>
        <taxon>Spermatophyta</taxon>
        <taxon>Magnoliopsida</taxon>
        <taxon>eudicotyledons</taxon>
        <taxon>Gunneridae</taxon>
        <taxon>Pentapetalae</taxon>
        <taxon>asterids</taxon>
        <taxon>campanulids</taxon>
        <taxon>Aquifoliales</taxon>
        <taxon>Aquifoliaceae</taxon>
        <taxon>Ilex</taxon>
    </lineage>
</organism>
<accession>A0ABC8UP08</accession>
<sequence>NGRAGLTSLISCHMSFAVIVEEDPDIKKQGHSEIWTSSVPLAAMQKVTGWCPFAVLYKCKLASGMKG</sequence>
<dbReference type="Proteomes" id="UP001642360">
    <property type="component" value="Unassembled WGS sequence"/>
</dbReference>
<proteinExistence type="predicted"/>
<comment type="caution">
    <text evidence="1">The sequence shown here is derived from an EMBL/GenBank/DDBJ whole genome shotgun (WGS) entry which is preliminary data.</text>
</comment>
<reference evidence="1 2" key="1">
    <citation type="submission" date="2024-02" db="EMBL/GenBank/DDBJ databases">
        <authorList>
            <person name="Vignale AGUSTIN F."/>
            <person name="Sosa J E."/>
            <person name="Modenutti C."/>
        </authorList>
    </citation>
    <scope>NUCLEOTIDE SEQUENCE [LARGE SCALE GENOMIC DNA]</scope>
</reference>
<evidence type="ECO:0000313" key="1">
    <source>
        <dbReference type="EMBL" id="CAK9182791.1"/>
    </source>
</evidence>
<keyword evidence="2" id="KW-1185">Reference proteome</keyword>
<dbReference type="AlphaFoldDB" id="A0ABC8UP08"/>
<gene>
    <name evidence="1" type="ORF">ILEXP_LOCUS53008</name>
</gene>
<evidence type="ECO:0000313" key="2">
    <source>
        <dbReference type="Proteomes" id="UP001642360"/>
    </source>
</evidence>